<evidence type="ECO:0000313" key="2">
    <source>
        <dbReference type="EMBL" id="TDU31146.1"/>
    </source>
</evidence>
<feature type="region of interest" description="Disordered" evidence="1">
    <location>
        <begin position="1"/>
        <end position="62"/>
    </location>
</feature>
<dbReference type="Proteomes" id="UP000295341">
    <property type="component" value="Unassembled WGS sequence"/>
</dbReference>
<organism evidence="2 3">
    <name type="scientific">Panacagrimonas perspica</name>
    <dbReference type="NCBI Taxonomy" id="381431"/>
    <lineage>
        <taxon>Bacteria</taxon>
        <taxon>Pseudomonadati</taxon>
        <taxon>Pseudomonadota</taxon>
        <taxon>Gammaproteobacteria</taxon>
        <taxon>Nevskiales</taxon>
        <taxon>Nevskiaceae</taxon>
        <taxon>Panacagrimonas</taxon>
    </lineage>
</organism>
<name>A0A4S3K1C1_9GAMM</name>
<keyword evidence="3" id="KW-1185">Reference proteome</keyword>
<dbReference type="AlphaFoldDB" id="A0A4S3K1C1"/>
<comment type="caution">
    <text evidence="2">The sequence shown here is derived from an EMBL/GenBank/DDBJ whole genome shotgun (WGS) entry which is preliminary data.</text>
</comment>
<protein>
    <submittedName>
        <fullName evidence="2">Uncharacterized protein</fullName>
    </submittedName>
</protein>
<dbReference type="EMBL" id="SOBT01000008">
    <property type="protein sequence ID" value="TDU31146.1"/>
    <property type="molecule type" value="Genomic_DNA"/>
</dbReference>
<reference evidence="2 3" key="1">
    <citation type="submission" date="2019-03" db="EMBL/GenBank/DDBJ databases">
        <title>Genomic Encyclopedia of Type Strains, Phase IV (KMG-IV): sequencing the most valuable type-strain genomes for metagenomic binning, comparative biology and taxonomic classification.</title>
        <authorList>
            <person name="Goeker M."/>
        </authorList>
    </citation>
    <scope>NUCLEOTIDE SEQUENCE [LARGE SCALE GENOMIC DNA]</scope>
    <source>
        <strain evidence="2 3">DSM 26377</strain>
    </source>
</reference>
<proteinExistence type="predicted"/>
<evidence type="ECO:0000313" key="3">
    <source>
        <dbReference type="Proteomes" id="UP000295341"/>
    </source>
</evidence>
<feature type="compositionally biased region" description="Basic and acidic residues" evidence="1">
    <location>
        <begin position="9"/>
        <end position="31"/>
    </location>
</feature>
<feature type="compositionally biased region" description="Basic and acidic residues" evidence="1">
    <location>
        <begin position="38"/>
        <end position="53"/>
    </location>
</feature>
<evidence type="ECO:0000256" key="1">
    <source>
        <dbReference type="SAM" id="MobiDB-lite"/>
    </source>
</evidence>
<gene>
    <name evidence="2" type="ORF">DFR24_0505</name>
</gene>
<dbReference type="RefSeq" id="WP_133879758.1">
    <property type="nucleotide sequence ID" value="NZ_MWIN01000022.1"/>
</dbReference>
<accession>A0A4S3K1C1</accession>
<sequence>MNKPPESQLRNKDRPAPKDRRLPVDPDRAPDEGPDEAVEGRDRLSENEGRRMDPGISDSSHS</sequence>